<feature type="transmembrane region" description="Helical" evidence="11">
    <location>
        <begin position="191"/>
        <end position="214"/>
    </location>
</feature>
<dbReference type="PRINTS" id="PR00019">
    <property type="entry name" value="LEURICHRPT"/>
</dbReference>
<keyword evidence="5" id="KW-0732">Signal</keyword>
<keyword evidence="13" id="KW-1185">Reference proteome</keyword>
<organism evidence="12 13">
    <name type="scientific">Rubus argutus</name>
    <name type="common">Southern blackberry</name>
    <dbReference type="NCBI Taxonomy" id="59490"/>
    <lineage>
        <taxon>Eukaryota</taxon>
        <taxon>Viridiplantae</taxon>
        <taxon>Streptophyta</taxon>
        <taxon>Embryophyta</taxon>
        <taxon>Tracheophyta</taxon>
        <taxon>Spermatophyta</taxon>
        <taxon>Magnoliopsida</taxon>
        <taxon>eudicotyledons</taxon>
        <taxon>Gunneridae</taxon>
        <taxon>Pentapetalae</taxon>
        <taxon>rosids</taxon>
        <taxon>fabids</taxon>
        <taxon>Rosales</taxon>
        <taxon>Rosaceae</taxon>
        <taxon>Rosoideae</taxon>
        <taxon>Rosoideae incertae sedis</taxon>
        <taxon>Rubus</taxon>
    </lineage>
</organism>
<dbReference type="PANTHER" id="PTHR48063:SF90">
    <property type="entry name" value="OS11G0565920 PROTEIN"/>
    <property type="match status" value="1"/>
</dbReference>
<protein>
    <submittedName>
        <fullName evidence="12">Uncharacterized protein</fullName>
    </submittedName>
</protein>
<keyword evidence="9" id="KW-0675">Receptor</keyword>
<dbReference type="AlphaFoldDB" id="A0AAW1VJY1"/>
<sequence>MKTGGGMLEDWMSNMTIEETITVEGFDPMHMLLNLKGVEYDYAYRIARFIRMFDLSSNNLRGEIPEEMTNLTALGSLNLSHNHLTGKIPEGIGSLQRLETLDLSSNHLWGSIPSSMTSMTSLSNLNLSFNNLSGQIPSANQFLTFNSTSFEGNSELCGLPLPTQCSSASKNDHDEYSPMVEEDEEDKYDKIWLYASTGSGFTVGFWVIFGSLVIKSSWRHAYFQFLDKMKVRLSLVVNHSTVKKGSNFKDDQVERTGRYVYVN</sequence>
<dbReference type="FunFam" id="3.80.10.10:FF:000111">
    <property type="entry name" value="LRR receptor-like serine/threonine-protein kinase ERECTA"/>
    <property type="match status" value="1"/>
</dbReference>
<accession>A0AAW1VJY1</accession>
<keyword evidence="10" id="KW-0325">Glycoprotein</keyword>
<evidence type="ECO:0000256" key="3">
    <source>
        <dbReference type="ARBA" id="ARBA00022614"/>
    </source>
</evidence>
<dbReference type="PANTHER" id="PTHR48063">
    <property type="entry name" value="LRR RECEPTOR-LIKE KINASE"/>
    <property type="match status" value="1"/>
</dbReference>
<dbReference type="InterPro" id="IPR001611">
    <property type="entry name" value="Leu-rich_rpt"/>
</dbReference>
<comment type="similarity">
    <text evidence="2">Belongs to the RLP family.</text>
</comment>
<dbReference type="InterPro" id="IPR032675">
    <property type="entry name" value="LRR_dom_sf"/>
</dbReference>
<dbReference type="EMBL" id="JBEDUW010000304">
    <property type="protein sequence ID" value="KAK9901473.1"/>
    <property type="molecule type" value="Genomic_DNA"/>
</dbReference>
<evidence type="ECO:0000256" key="5">
    <source>
        <dbReference type="ARBA" id="ARBA00022729"/>
    </source>
</evidence>
<evidence type="ECO:0000256" key="10">
    <source>
        <dbReference type="ARBA" id="ARBA00023180"/>
    </source>
</evidence>
<keyword evidence="8 11" id="KW-0472">Membrane</keyword>
<proteinExistence type="inferred from homology"/>
<keyword evidence="7 11" id="KW-1133">Transmembrane helix</keyword>
<name>A0AAW1VJY1_RUBAR</name>
<evidence type="ECO:0000256" key="1">
    <source>
        <dbReference type="ARBA" id="ARBA00004479"/>
    </source>
</evidence>
<dbReference type="Proteomes" id="UP001457282">
    <property type="component" value="Unassembled WGS sequence"/>
</dbReference>
<keyword evidence="3" id="KW-0433">Leucine-rich repeat</keyword>
<keyword evidence="6" id="KW-0677">Repeat</keyword>
<comment type="subcellular location">
    <subcellularLocation>
        <location evidence="1">Membrane</location>
        <topology evidence="1">Single-pass type I membrane protein</topology>
    </subcellularLocation>
</comment>
<dbReference type="Gene3D" id="3.80.10.10">
    <property type="entry name" value="Ribonuclease Inhibitor"/>
    <property type="match status" value="1"/>
</dbReference>
<dbReference type="SUPFAM" id="SSF52058">
    <property type="entry name" value="L domain-like"/>
    <property type="match status" value="1"/>
</dbReference>
<evidence type="ECO:0000256" key="8">
    <source>
        <dbReference type="ARBA" id="ARBA00023136"/>
    </source>
</evidence>
<keyword evidence="4 11" id="KW-0812">Transmembrane</keyword>
<evidence type="ECO:0000256" key="4">
    <source>
        <dbReference type="ARBA" id="ARBA00022692"/>
    </source>
</evidence>
<evidence type="ECO:0000256" key="9">
    <source>
        <dbReference type="ARBA" id="ARBA00023170"/>
    </source>
</evidence>
<comment type="caution">
    <text evidence="12">The sequence shown here is derived from an EMBL/GenBank/DDBJ whole genome shotgun (WGS) entry which is preliminary data.</text>
</comment>
<gene>
    <name evidence="12" type="ORF">M0R45_002104</name>
</gene>
<evidence type="ECO:0000256" key="7">
    <source>
        <dbReference type="ARBA" id="ARBA00022989"/>
    </source>
</evidence>
<evidence type="ECO:0000256" key="6">
    <source>
        <dbReference type="ARBA" id="ARBA00022737"/>
    </source>
</evidence>
<dbReference type="Pfam" id="PF00560">
    <property type="entry name" value="LRR_1"/>
    <property type="match status" value="4"/>
</dbReference>
<evidence type="ECO:0000313" key="13">
    <source>
        <dbReference type="Proteomes" id="UP001457282"/>
    </source>
</evidence>
<evidence type="ECO:0000313" key="12">
    <source>
        <dbReference type="EMBL" id="KAK9901473.1"/>
    </source>
</evidence>
<evidence type="ECO:0000256" key="2">
    <source>
        <dbReference type="ARBA" id="ARBA00009592"/>
    </source>
</evidence>
<evidence type="ECO:0000256" key="11">
    <source>
        <dbReference type="SAM" id="Phobius"/>
    </source>
</evidence>
<reference evidence="12 13" key="1">
    <citation type="journal article" date="2023" name="G3 (Bethesda)">
        <title>A chromosome-length genome assembly and annotation of blackberry (Rubus argutus, cv. 'Hillquist').</title>
        <authorList>
            <person name="Bruna T."/>
            <person name="Aryal R."/>
            <person name="Dudchenko O."/>
            <person name="Sargent D.J."/>
            <person name="Mead D."/>
            <person name="Buti M."/>
            <person name="Cavallini A."/>
            <person name="Hytonen T."/>
            <person name="Andres J."/>
            <person name="Pham M."/>
            <person name="Weisz D."/>
            <person name="Mascagni F."/>
            <person name="Usai G."/>
            <person name="Natali L."/>
            <person name="Bassil N."/>
            <person name="Fernandez G.E."/>
            <person name="Lomsadze A."/>
            <person name="Armour M."/>
            <person name="Olukolu B."/>
            <person name="Poorten T."/>
            <person name="Britton C."/>
            <person name="Davik J."/>
            <person name="Ashrafi H."/>
            <person name="Aiden E.L."/>
            <person name="Borodovsky M."/>
            <person name="Worthington M."/>
        </authorList>
    </citation>
    <scope>NUCLEOTIDE SEQUENCE [LARGE SCALE GENOMIC DNA]</scope>
    <source>
        <strain evidence="12">PI 553951</strain>
    </source>
</reference>
<dbReference type="GO" id="GO:0016020">
    <property type="term" value="C:membrane"/>
    <property type="evidence" value="ECO:0007669"/>
    <property type="project" value="UniProtKB-SubCell"/>
</dbReference>
<dbReference type="InterPro" id="IPR046956">
    <property type="entry name" value="RLP23-like"/>
</dbReference>